<dbReference type="Gene3D" id="3.40.50.300">
    <property type="entry name" value="P-loop containing nucleotide triphosphate hydrolases"/>
    <property type="match status" value="1"/>
</dbReference>
<protein>
    <recommendedName>
        <fullName evidence="16">ABC transporter</fullName>
    </recommendedName>
</protein>
<feature type="transmembrane region" description="Helical" evidence="10">
    <location>
        <begin position="307"/>
        <end position="324"/>
    </location>
</feature>
<evidence type="ECO:0000259" key="12">
    <source>
        <dbReference type="PROSITE" id="PS50929"/>
    </source>
</evidence>
<dbReference type="EMBL" id="LNYK01000033">
    <property type="protein sequence ID" value="KTD19786.1"/>
    <property type="molecule type" value="Genomic_DNA"/>
</dbReference>
<dbReference type="GO" id="GO:0005886">
    <property type="term" value="C:plasma membrane"/>
    <property type="evidence" value="ECO:0007669"/>
    <property type="project" value="UniProtKB-SubCell"/>
</dbReference>
<evidence type="ECO:0000256" key="6">
    <source>
        <dbReference type="ARBA" id="ARBA00022801"/>
    </source>
</evidence>
<keyword evidence="4 10" id="KW-0812">Transmembrane</keyword>
<feature type="transmembrane region" description="Helical" evidence="10">
    <location>
        <begin position="281"/>
        <end position="301"/>
    </location>
</feature>
<dbReference type="OrthoDB" id="9806127at2"/>
<dbReference type="InterPro" id="IPR005074">
    <property type="entry name" value="Peptidase_C39"/>
</dbReference>
<evidence type="ECO:0000256" key="7">
    <source>
        <dbReference type="ARBA" id="ARBA00022840"/>
    </source>
</evidence>
<evidence type="ECO:0000256" key="2">
    <source>
        <dbReference type="ARBA" id="ARBA00022448"/>
    </source>
</evidence>
<organism evidence="14 15">
    <name type="scientific">Legionella londiniensis</name>
    <dbReference type="NCBI Taxonomy" id="45068"/>
    <lineage>
        <taxon>Bacteria</taxon>
        <taxon>Pseudomonadati</taxon>
        <taxon>Pseudomonadota</taxon>
        <taxon>Gammaproteobacteria</taxon>
        <taxon>Legionellales</taxon>
        <taxon>Legionellaceae</taxon>
        <taxon>Legionella</taxon>
    </lineage>
</organism>
<reference evidence="14 15" key="1">
    <citation type="submission" date="2015-11" db="EMBL/GenBank/DDBJ databases">
        <title>Genomic analysis of 38 Legionella species identifies large and diverse effector repertoires.</title>
        <authorList>
            <person name="Burstein D."/>
            <person name="Amaro F."/>
            <person name="Zusman T."/>
            <person name="Lifshitz Z."/>
            <person name="Cohen O."/>
            <person name="Gilbert J.A."/>
            <person name="Pupko T."/>
            <person name="Shuman H.A."/>
            <person name="Segal G."/>
        </authorList>
    </citation>
    <scope>NUCLEOTIDE SEQUENCE [LARGE SCALE GENOMIC DNA]</scope>
    <source>
        <strain evidence="14 15">ATCC 49505</strain>
    </source>
</reference>
<keyword evidence="15" id="KW-1185">Reference proteome</keyword>
<dbReference type="Gene3D" id="1.20.1560.10">
    <property type="entry name" value="ABC transporter type 1, transmembrane domain"/>
    <property type="match status" value="1"/>
</dbReference>
<dbReference type="PROSITE" id="PS50893">
    <property type="entry name" value="ABC_TRANSPORTER_2"/>
    <property type="match status" value="1"/>
</dbReference>
<feature type="domain" description="ABC transporter" evidence="11">
    <location>
        <begin position="486"/>
        <end position="720"/>
    </location>
</feature>
<feature type="domain" description="ABC transmembrane type-1" evidence="12">
    <location>
        <begin position="167"/>
        <end position="448"/>
    </location>
</feature>
<dbReference type="GO" id="GO:0006508">
    <property type="term" value="P:proteolysis"/>
    <property type="evidence" value="ECO:0007669"/>
    <property type="project" value="InterPro"/>
</dbReference>
<dbReference type="InterPro" id="IPR003439">
    <property type="entry name" value="ABC_transporter-like_ATP-bd"/>
</dbReference>
<dbReference type="SUPFAM" id="SSF90123">
    <property type="entry name" value="ABC transporter transmembrane region"/>
    <property type="match status" value="1"/>
</dbReference>
<evidence type="ECO:0000256" key="5">
    <source>
        <dbReference type="ARBA" id="ARBA00022741"/>
    </source>
</evidence>
<dbReference type="InterPro" id="IPR036640">
    <property type="entry name" value="ABC1_TM_sf"/>
</dbReference>
<dbReference type="Gene3D" id="3.90.70.10">
    <property type="entry name" value="Cysteine proteinases"/>
    <property type="match status" value="1"/>
</dbReference>
<keyword evidence="7" id="KW-0067">ATP-binding</keyword>
<dbReference type="InterPro" id="IPR017871">
    <property type="entry name" value="ABC_transporter-like_CS"/>
</dbReference>
<name>A0A0W0VI70_9GAMM</name>
<sequence>MLKKIFASRVKTPTILQMEAVECGAVALGIILAYYGRWLPLDVLRSDCGVSRDGSRADNIYRAAEKHGMEVNAYSLEPLEVKSYHVPAIIHWEFNHFVVLEHVNEKAVFINDPANGPRKLTWEEFDEGFTGIFLELKPTKAFKPCGQKPRILPGLVRRLRHSKPAVIFIILTTLALAVPGVAIPGITKVFIDNVLVEQMQGWLRPVLAGLLIAGLFQAILTWFQQAMLMRLEVKLALVNASDFFWQVLRLPMSFYSQRYIGDIQQRLQSSDAVAKLVSQQFGTNVVNILLMLIYLVILLLLSIPLTLVALLLTSLNALVLLLLNKKRADESHRQSKSMNKMLSTAISGLQMIETYKASGAEADFFRKFSGQHANYLQAEQQLGIIRDGIGVIPSTLNLLGNALILGLGGWLVIKGHMTIGSVIGFQMLYANFSQPISGLVMMAGTLQEIIADLFRIDDVMNHKLAPRYEAIKKPLIPPHEKLTGHVVFESVTFGYSPLAEPLLTDFSLEIKPGKRVALVGGSGSGKSTIAKLLASHYPVWSGKILIDGVSLEDIPNEVRTRSIAAVDQEIHFFEASLKDNLTLWDPTWSDEEIHQACRLALIHETIAEQRAEGYDAIIKEGGNNFSGGQRQRLEIARALLQKPSILILDEATSALDPKMEQAIDANIRYLGCTVLVISHRLSTIRDSDEIIVLDRGHVVERGTHQQLLDKKGMYSQLLASEA</sequence>
<dbReference type="RefSeq" id="WP_058529931.1">
    <property type="nucleotide sequence ID" value="NZ_CAAAHZ010000001.1"/>
</dbReference>
<dbReference type="SMART" id="SM00382">
    <property type="entry name" value="AAA"/>
    <property type="match status" value="1"/>
</dbReference>
<dbReference type="PANTHER" id="PTHR43394:SF1">
    <property type="entry name" value="ATP-BINDING CASSETTE SUB-FAMILY B MEMBER 10, MITOCHONDRIAL"/>
    <property type="match status" value="1"/>
</dbReference>
<dbReference type="GO" id="GO:0008233">
    <property type="term" value="F:peptidase activity"/>
    <property type="evidence" value="ECO:0007669"/>
    <property type="project" value="InterPro"/>
</dbReference>
<accession>A0A0W0VI70</accession>
<comment type="subcellular location">
    <subcellularLocation>
        <location evidence="1">Cell membrane</location>
        <topology evidence="1">Multi-pass membrane protein</topology>
    </subcellularLocation>
</comment>
<evidence type="ECO:0000259" key="11">
    <source>
        <dbReference type="PROSITE" id="PS50893"/>
    </source>
</evidence>
<feature type="transmembrane region" description="Helical" evidence="10">
    <location>
        <begin position="165"/>
        <end position="186"/>
    </location>
</feature>
<dbReference type="PANTHER" id="PTHR43394">
    <property type="entry name" value="ATP-DEPENDENT PERMEASE MDL1, MITOCHONDRIAL"/>
    <property type="match status" value="1"/>
</dbReference>
<dbReference type="AlphaFoldDB" id="A0A0W0VI70"/>
<dbReference type="PROSITE" id="PS00211">
    <property type="entry name" value="ABC_TRANSPORTER_1"/>
    <property type="match status" value="1"/>
</dbReference>
<evidence type="ECO:0000256" key="3">
    <source>
        <dbReference type="ARBA" id="ARBA00022475"/>
    </source>
</evidence>
<dbReference type="STRING" id="45068.Llon_1958"/>
<dbReference type="Pfam" id="PF00664">
    <property type="entry name" value="ABC_membrane"/>
    <property type="match status" value="1"/>
</dbReference>
<feature type="transmembrane region" description="Helical" evidence="10">
    <location>
        <begin position="206"/>
        <end position="223"/>
    </location>
</feature>
<evidence type="ECO:0000256" key="1">
    <source>
        <dbReference type="ARBA" id="ARBA00004651"/>
    </source>
</evidence>
<keyword evidence="2" id="KW-0813">Transport</keyword>
<dbReference type="GO" id="GO:0016887">
    <property type="term" value="F:ATP hydrolysis activity"/>
    <property type="evidence" value="ECO:0007669"/>
    <property type="project" value="InterPro"/>
</dbReference>
<proteinExistence type="predicted"/>
<evidence type="ECO:0000259" key="13">
    <source>
        <dbReference type="PROSITE" id="PS50990"/>
    </source>
</evidence>
<evidence type="ECO:0000256" key="8">
    <source>
        <dbReference type="ARBA" id="ARBA00022989"/>
    </source>
</evidence>
<keyword evidence="8 10" id="KW-1133">Transmembrane helix</keyword>
<dbReference type="InterPro" id="IPR027417">
    <property type="entry name" value="P-loop_NTPase"/>
</dbReference>
<dbReference type="InterPro" id="IPR003593">
    <property type="entry name" value="AAA+_ATPase"/>
</dbReference>
<keyword evidence="5" id="KW-0547">Nucleotide-binding</keyword>
<dbReference type="PROSITE" id="PS50929">
    <property type="entry name" value="ABC_TM1F"/>
    <property type="match status" value="1"/>
</dbReference>
<evidence type="ECO:0000313" key="15">
    <source>
        <dbReference type="Proteomes" id="UP000054997"/>
    </source>
</evidence>
<keyword evidence="6" id="KW-0378">Hydrolase</keyword>
<evidence type="ECO:0000256" key="10">
    <source>
        <dbReference type="SAM" id="Phobius"/>
    </source>
</evidence>
<gene>
    <name evidence="14" type="ORF">Llon_1958</name>
</gene>
<comment type="caution">
    <text evidence="14">The sequence shown here is derived from an EMBL/GenBank/DDBJ whole genome shotgun (WGS) entry which is preliminary data.</text>
</comment>
<keyword evidence="9 10" id="KW-0472">Membrane</keyword>
<dbReference type="Pfam" id="PF00005">
    <property type="entry name" value="ABC_tran"/>
    <property type="match status" value="1"/>
</dbReference>
<dbReference type="PROSITE" id="PS50990">
    <property type="entry name" value="PEPTIDASE_C39"/>
    <property type="match status" value="1"/>
</dbReference>
<dbReference type="CDD" id="cd18569">
    <property type="entry name" value="ABC_6TM_NHLM_bacteriocin"/>
    <property type="match status" value="1"/>
</dbReference>
<dbReference type="InterPro" id="IPR022514">
    <property type="entry name" value="NHPM_micro_ABC1"/>
</dbReference>
<dbReference type="Pfam" id="PF03412">
    <property type="entry name" value="Peptidase_C39"/>
    <property type="match status" value="1"/>
</dbReference>
<dbReference type="Proteomes" id="UP000054997">
    <property type="component" value="Unassembled WGS sequence"/>
</dbReference>
<evidence type="ECO:0000256" key="4">
    <source>
        <dbReference type="ARBA" id="ARBA00022692"/>
    </source>
</evidence>
<feature type="domain" description="Peptidase C39" evidence="13">
    <location>
        <begin position="17"/>
        <end position="136"/>
    </location>
</feature>
<dbReference type="InterPro" id="IPR011527">
    <property type="entry name" value="ABC1_TM_dom"/>
</dbReference>
<dbReference type="NCBIfam" id="TIGR03796">
    <property type="entry name" value="NHLM_micro_ABC1"/>
    <property type="match status" value="1"/>
</dbReference>
<evidence type="ECO:0000313" key="14">
    <source>
        <dbReference type="EMBL" id="KTD19786.1"/>
    </source>
</evidence>
<evidence type="ECO:0008006" key="16">
    <source>
        <dbReference type="Google" id="ProtNLM"/>
    </source>
</evidence>
<dbReference type="SUPFAM" id="SSF52540">
    <property type="entry name" value="P-loop containing nucleoside triphosphate hydrolases"/>
    <property type="match status" value="1"/>
</dbReference>
<dbReference type="FunFam" id="3.40.50.300:FF:000299">
    <property type="entry name" value="ABC transporter ATP-binding protein/permease"/>
    <property type="match status" value="1"/>
</dbReference>
<dbReference type="PATRIC" id="fig|45068.5.peg.2129"/>
<dbReference type="InterPro" id="IPR039421">
    <property type="entry name" value="Type_1_exporter"/>
</dbReference>
<dbReference type="GO" id="GO:0005524">
    <property type="term" value="F:ATP binding"/>
    <property type="evidence" value="ECO:0007669"/>
    <property type="project" value="UniProtKB-KW"/>
</dbReference>
<dbReference type="GO" id="GO:0015421">
    <property type="term" value="F:ABC-type oligopeptide transporter activity"/>
    <property type="evidence" value="ECO:0007669"/>
    <property type="project" value="TreeGrafter"/>
</dbReference>
<keyword evidence="3" id="KW-1003">Cell membrane</keyword>
<evidence type="ECO:0000256" key="9">
    <source>
        <dbReference type="ARBA" id="ARBA00023136"/>
    </source>
</evidence>